<evidence type="ECO:0000259" key="13">
    <source>
        <dbReference type="PROSITE" id="PS51839"/>
    </source>
</evidence>
<keyword evidence="7" id="KW-0411">Iron-sulfur</keyword>
<dbReference type="PROSITE" id="PS51085">
    <property type="entry name" value="2FE2S_FER_2"/>
    <property type="match status" value="1"/>
</dbReference>
<keyword evidence="5" id="KW-1278">Translocase</keyword>
<evidence type="ECO:0000256" key="5">
    <source>
        <dbReference type="ARBA" id="ARBA00022967"/>
    </source>
</evidence>
<dbReference type="PANTHER" id="PTHR43105">
    <property type="entry name" value="RESPIRATORY NITRATE REDUCTASE"/>
    <property type="match status" value="1"/>
</dbReference>
<dbReference type="GO" id="GO:0016651">
    <property type="term" value="F:oxidoreductase activity, acting on NAD(P)H"/>
    <property type="evidence" value="ECO:0007669"/>
    <property type="project" value="InterPro"/>
</dbReference>
<evidence type="ECO:0000256" key="6">
    <source>
        <dbReference type="ARBA" id="ARBA00023004"/>
    </source>
</evidence>
<dbReference type="Gene3D" id="3.10.20.740">
    <property type="match status" value="1"/>
</dbReference>
<dbReference type="PROSITE" id="PS51669">
    <property type="entry name" value="4FE4S_MOW_BIS_MGD"/>
    <property type="match status" value="1"/>
</dbReference>
<dbReference type="OrthoDB" id="10249365at2759"/>
<evidence type="ECO:0000313" key="14">
    <source>
        <dbReference type="EMBL" id="KJE98218.1"/>
    </source>
</evidence>
<accession>A0A0D2WYT2</accession>
<dbReference type="Pfam" id="PF22151">
    <property type="entry name" value="Fer4_NDSU1"/>
    <property type="match status" value="1"/>
</dbReference>
<name>A0A0D2WYT2_CAPO3</name>
<dbReference type="Pfam" id="PF13510">
    <property type="entry name" value="Fer2_4"/>
    <property type="match status" value="1"/>
</dbReference>
<feature type="domain" description="4Fe-4S His(Cys)3-ligated-type" evidence="13">
    <location>
        <begin position="143"/>
        <end position="182"/>
    </location>
</feature>
<evidence type="ECO:0000256" key="8">
    <source>
        <dbReference type="ARBA" id="ARBA00023027"/>
    </source>
</evidence>
<dbReference type="FunFam" id="3.10.20.740:FF:000001">
    <property type="entry name" value="NADH-quinone oxidoreductase subunit G"/>
    <property type="match status" value="1"/>
</dbReference>
<organism evidence="14 15">
    <name type="scientific">Capsaspora owczarzaki (strain ATCC 30864)</name>
    <dbReference type="NCBI Taxonomy" id="595528"/>
    <lineage>
        <taxon>Eukaryota</taxon>
        <taxon>Filasterea</taxon>
        <taxon>Capsaspora</taxon>
    </lineage>
</organism>
<dbReference type="PROSITE" id="PS00643">
    <property type="entry name" value="COMPLEX1_75K_3"/>
    <property type="match status" value="1"/>
</dbReference>
<feature type="domain" description="4Fe-4S Mo/W bis-MGD-type" evidence="12">
    <location>
        <begin position="284"/>
        <end position="340"/>
    </location>
</feature>
<evidence type="ECO:0000256" key="1">
    <source>
        <dbReference type="ARBA" id="ARBA00001966"/>
    </source>
</evidence>
<dbReference type="GO" id="GO:0008137">
    <property type="term" value="F:NADH dehydrogenase (ubiquinone) activity"/>
    <property type="evidence" value="ECO:0007669"/>
    <property type="project" value="InterPro"/>
</dbReference>
<sequence length="760" mass="81693">MLRLASAVPTMMRLAQPGKSSTAANLRGLGTTATGATANAAAAAAATPAPAAPAAAAPAPPPAPAAVEVFVNGTPVKVAPGTTIIQACEAVGIEIPRFCYHERLSIAGNCRMCLVEVEKTPKPVASCAMPIMPGMRIKTDSPMVKKAREGVMEFLLVNHPLDCPVCDQAGECDLQDQSMVFGSDKSRFTDIRFTGKRAVEDKNLGPLVKTSMNRCILCTRCVRFGSEIAGVDELGTTGRGNDIQIGTYVEKMFRSELSGNIIDLCPVGALTSKPYAFTARQWELRCTESIDVMDAIGSNIRVDARGGEVMRILPRMNDEVNEEWLSDRSRFAYDGLKRQRLVSPMVRQANADGSSSFVATNWEDTLALLALRLQKVSGANMSAIAGPFADAESLVALRDLFHRLNANDLRTEQAFAGNTDIRSNYLLNTRLQGAEDADLVLVIGANPRYEAPLFNARLRKGFVQNELRVAVVGEKLDLNYEYEHLGNTIETLEQIASGRHAFSARLAAAKKPMIVLGSSSLQADQATAAQLIGAASRVAGLAKSAAADWKVFNVLHTAASQGAALDLGYSPVPHTAASLRDVKLLYLLGADDHNITRDKLPADCIVVYQGHHGDRGAHLADIILPGAAYTEKNGTYVNTEGRAQLAKRAVTPPGLAREDWKIIRALSEVAGYELPYDSLYDVRRRLEQVSPTLTRYNVVEPSAFYALGQQQLAALKPAAAAASSRLSPGISSLRDFYMTDAISRASKTMAKCVKSVDTMP</sequence>
<dbReference type="InterPro" id="IPR000283">
    <property type="entry name" value="NADH_UbQ_OxRdtase_75kDa_su_CS"/>
</dbReference>
<dbReference type="InterPro" id="IPR006963">
    <property type="entry name" value="Mopterin_OxRdtase_4Fe-4S_dom"/>
</dbReference>
<dbReference type="Proteomes" id="UP000008743">
    <property type="component" value="Unassembled WGS sequence"/>
</dbReference>
<dbReference type="InterPro" id="IPR019574">
    <property type="entry name" value="NADH_UbQ_OxRdtase_Gsu_4Fe4S-bd"/>
</dbReference>
<evidence type="ECO:0000256" key="7">
    <source>
        <dbReference type="ARBA" id="ARBA00023014"/>
    </source>
</evidence>
<evidence type="ECO:0000256" key="10">
    <source>
        <dbReference type="RuleBase" id="RU004523"/>
    </source>
</evidence>
<evidence type="ECO:0000256" key="3">
    <source>
        <dbReference type="ARBA" id="ARBA00022485"/>
    </source>
</evidence>
<evidence type="ECO:0000256" key="4">
    <source>
        <dbReference type="ARBA" id="ARBA00022723"/>
    </source>
</evidence>
<evidence type="ECO:0000259" key="11">
    <source>
        <dbReference type="PROSITE" id="PS51085"/>
    </source>
</evidence>
<dbReference type="SUPFAM" id="SSF54862">
    <property type="entry name" value="4Fe-4S ferredoxins"/>
    <property type="match status" value="1"/>
</dbReference>
<keyword evidence="14" id="KW-0830">Ubiquinone</keyword>
<dbReference type="InterPro" id="IPR036010">
    <property type="entry name" value="2Fe-2S_ferredoxin-like_sf"/>
</dbReference>
<dbReference type="SUPFAM" id="SSF53706">
    <property type="entry name" value="Formate dehydrogenase/DMSO reductase, domains 1-3"/>
    <property type="match status" value="1"/>
</dbReference>
<dbReference type="STRING" id="595528.A0A0D2WYT2"/>
<dbReference type="Pfam" id="PF09326">
    <property type="entry name" value="NADH_dhqG_C"/>
    <property type="match status" value="1"/>
</dbReference>
<dbReference type="eggNOG" id="KOG2282">
    <property type="taxonomic scope" value="Eukaryota"/>
</dbReference>
<evidence type="ECO:0000313" key="15">
    <source>
        <dbReference type="Proteomes" id="UP000008743"/>
    </source>
</evidence>
<evidence type="ECO:0000256" key="2">
    <source>
        <dbReference type="ARBA" id="ARBA00005404"/>
    </source>
</evidence>
<evidence type="ECO:0000259" key="12">
    <source>
        <dbReference type="PROSITE" id="PS51669"/>
    </source>
</evidence>
<dbReference type="SUPFAM" id="SSF54292">
    <property type="entry name" value="2Fe-2S ferredoxin-like"/>
    <property type="match status" value="1"/>
</dbReference>
<evidence type="ECO:0000256" key="9">
    <source>
        <dbReference type="ARBA" id="ARBA00034078"/>
    </source>
</evidence>
<dbReference type="FunFam" id="3.40.50.740:FF:000012">
    <property type="entry name" value="NADH dehydrogenase [ubiquinone] iron-sulfur protein 1 mitochondrial"/>
    <property type="match status" value="1"/>
</dbReference>
<dbReference type="PhylomeDB" id="A0A0D2WYT2"/>
<dbReference type="GO" id="GO:0051539">
    <property type="term" value="F:4 iron, 4 sulfur cluster binding"/>
    <property type="evidence" value="ECO:0007669"/>
    <property type="project" value="UniProtKB-KW"/>
</dbReference>
<dbReference type="InterPro" id="IPR001041">
    <property type="entry name" value="2Fe-2S_ferredoxin-type"/>
</dbReference>
<dbReference type="InParanoid" id="A0A0D2WYT2"/>
<feature type="domain" description="2Fe-2S ferredoxin-type" evidence="11">
    <location>
        <begin position="65"/>
        <end position="143"/>
    </location>
</feature>
<keyword evidence="15" id="KW-1185">Reference proteome</keyword>
<dbReference type="GO" id="GO:0046872">
    <property type="term" value="F:metal ion binding"/>
    <property type="evidence" value="ECO:0007669"/>
    <property type="project" value="UniProtKB-KW"/>
</dbReference>
<dbReference type="PROSITE" id="PS51839">
    <property type="entry name" value="4FE4S_HC3"/>
    <property type="match status" value="1"/>
</dbReference>
<dbReference type="EMBL" id="KE346377">
    <property type="protein sequence ID" value="KJE98218.1"/>
    <property type="molecule type" value="Genomic_DNA"/>
</dbReference>
<dbReference type="PROSITE" id="PS00641">
    <property type="entry name" value="COMPLEX1_75K_1"/>
    <property type="match status" value="1"/>
</dbReference>
<dbReference type="PANTHER" id="PTHR43105:SF13">
    <property type="entry name" value="NADH-UBIQUINONE OXIDOREDUCTASE 75 KDA SUBUNIT, MITOCHONDRIAL"/>
    <property type="match status" value="1"/>
</dbReference>
<dbReference type="InterPro" id="IPR054351">
    <property type="entry name" value="NADH_UbQ_OxRdtase_ferredoxin"/>
</dbReference>
<proteinExistence type="inferred from homology"/>
<comment type="cofactor">
    <cofactor evidence="1">
        <name>[4Fe-4S] cluster</name>
        <dbReference type="ChEBI" id="CHEBI:49883"/>
    </cofactor>
</comment>
<dbReference type="Pfam" id="PF00384">
    <property type="entry name" value="Molybdopterin"/>
    <property type="match status" value="1"/>
</dbReference>
<dbReference type="AlphaFoldDB" id="A0A0D2WYT2"/>
<dbReference type="SMART" id="SM00929">
    <property type="entry name" value="NADH-G_4Fe-4S_3"/>
    <property type="match status" value="1"/>
</dbReference>
<dbReference type="Pfam" id="PF10588">
    <property type="entry name" value="NADH-G_4Fe-4S_3"/>
    <property type="match status" value="1"/>
</dbReference>
<reference evidence="15" key="1">
    <citation type="submission" date="2011-02" db="EMBL/GenBank/DDBJ databases">
        <title>The Genome Sequence of Capsaspora owczarzaki ATCC 30864.</title>
        <authorList>
            <person name="Russ C."/>
            <person name="Cuomo C."/>
            <person name="Burger G."/>
            <person name="Gray M.W."/>
            <person name="Holland P.W.H."/>
            <person name="King N."/>
            <person name="Lang F.B.F."/>
            <person name="Roger A.J."/>
            <person name="Ruiz-Trillo I."/>
            <person name="Young S.K."/>
            <person name="Zeng Q."/>
            <person name="Gargeya S."/>
            <person name="Alvarado L."/>
            <person name="Berlin A."/>
            <person name="Chapman S.B."/>
            <person name="Chen Z."/>
            <person name="Freedman E."/>
            <person name="Gellesch M."/>
            <person name="Goldberg J."/>
            <person name="Griggs A."/>
            <person name="Gujja S."/>
            <person name="Heilman E."/>
            <person name="Heiman D."/>
            <person name="Howarth C."/>
            <person name="Mehta T."/>
            <person name="Neiman D."/>
            <person name="Pearson M."/>
            <person name="Roberts A."/>
            <person name="Saif S."/>
            <person name="Shea T."/>
            <person name="Shenoy N."/>
            <person name="Sisk P."/>
            <person name="Stolte C."/>
            <person name="Sykes S."/>
            <person name="White J."/>
            <person name="Yandava C."/>
            <person name="Haas B."/>
            <person name="Nusbaum C."/>
            <person name="Birren B."/>
        </authorList>
    </citation>
    <scope>NUCLEOTIDE SEQUENCE</scope>
    <source>
        <strain evidence="15">ATCC 30864</strain>
    </source>
</reference>
<dbReference type="NCBIfam" id="TIGR01973">
    <property type="entry name" value="NuoG"/>
    <property type="match status" value="1"/>
</dbReference>
<dbReference type="InterPro" id="IPR010228">
    <property type="entry name" value="NADH_UbQ_OxRdtase_Gsu"/>
</dbReference>
<keyword evidence="3" id="KW-0004">4Fe-4S</keyword>
<gene>
    <name evidence="14" type="ORF">CAOG_008216</name>
</gene>
<dbReference type="CDD" id="cd02773">
    <property type="entry name" value="MopB_Res-Cmplx1_Nad11"/>
    <property type="match status" value="1"/>
</dbReference>
<dbReference type="InterPro" id="IPR015405">
    <property type="entry name" value="NDUFS1-like_C"/>
</dbReference>
<protein>
    <submittedName>
        <fullName evidence="14">NADH-ubiquinone oxidoreductase 75 kDa subunit</fullName>
    </submittedName>
</protein>
<dbReference type="InterPro" id="IPR050123">
    <property type="entry name" value="Prok_molybdopt-oxidoreductase"/>
</dbReference>
<keyword evidence="8" id="KW-0520">NAD</keyword>
<dbReference type="GO" id="GO:0016020">
    <property type="term" value="C:membrane"/>
    <property type="evidence" value="ECO:0007669"/>
    <property type="project" value="InterPro"/>
</dbReference>
<dbReference type="CDD" id="cd00207">
    <property type="entry name" value="fer2"/>
    <property type="match status" value="1"/>
</dbReference>
<keyword evidence="6" id="KW-0408">Iron</keyword>
<dbReference type="Gene3D" id="3.30.70.20">
    <property type="match status" value="1"/>
</dbReference>
<comment type="similarity">
    <text evidence="2 10">Belongs to the complex I 75 kDa subunit family.</text>
</comment>
<dbReference type="Pfam" id="PF22117">
    <property type="entry name" value="Fer4_Nqo3"/>
    <property type="match status" value="1"/>
</dbReference>
<dbReference type="Gene3D" id="3.40.50.740">
    <property type="match status" value="1"/>
</dbReference>
<dbReference type="InterPro" id="IPR006656">
    <property type="entry name" value="Mopterin_OxRdtase"/>
</dbReference>
<dbReference type="GO" id="GO:0042773">
    <property type="term" value="P:ATP synthesis coupled electron transport"/>
    <property type="evidence" value="ECO:0007669"/>
    <property type="project" value="InterPro"/>
</dbReference>
<keyword evidence="4" id="KW-0479">Metal-binding</keyword>
<dbReference type="FunFam" id="3.30.70.20:FF:000002">
    <property type="entry name" value="NADH-ubiquinone oxidoreductase 75 kDa subunit"/>
    <property type="match status" value="1"/>
</dbReference>
<comment type="cofactor">
    <cofactor evidence="9">
        <name>[2Fe-2S] cluster</name>
        <dbReference type="ChEBI" id="CHEBI:190135"/>
    </cofactor>
</comment>